<comment type="caution">
    <text evidence="1">The sequence shown here is derived from an EMBL/GenBank/DDBJ whole genome shotgun (WGS) entry which is preliminary data.</text>
</comment>
<reference evidence="1" key="1">
    <citation type="journal article" date="2022" name="Int. J. Mol. Sci.">
        <title>Draft Genome of Tanacetum Coccineum: Genomic Comparison of Closely Related Tanacetum-Family Plants.</title>
        <authorList>
            <person name="Yamashiro T."/>
            <person name="Shiraishi A."/>
            <person name="Nakayama K."/>
            <person name="Satake H."/>
        </authorList>
    </citation>
    <scope>NUCLEOTIDE SEQUENCE</scope>
</reference>
<dbReference type="EMBL" id="BQNB010012556">
    <property type="protein sequence ID" value="GJT05051.1"/>
    <property type="molecule type" value="Genomic_DNA"/>
</dbReference>
<accession>A0ABQ5ARY3</accession>
<organism evidence="1 2">
    <name type="scientific">Tanacetum coccineum</name>
    <dbReference type="NCBI Taxonomy" id="301880"/>
    <lineage>
        <taxon>Eukaryota</taxon>
        <taxon>Viridiplantae</taxon>
        <taxon>Streptophyta</taxon>
        <taxon>Embryophyta</taxon>
        <taxon>Tracheophyta</taxon>
        <taxon>Spermatophyta</taxon>
        <taxon>Magnoliopsida</taxon>
        <taxon>eudicotyledons</taxon>
        <taxon>Gunneridae</taxon>
        <taxon>Pentapetalae</taxon>
        <taxon>asterids</taxon>
        <taxon>campanulids</taxon>
        <taxon>Asterales</taxon>
        <taxon>Asteraceae</taxon>
        <taxon>Asteroideae</taxon>
        <taxon>Anthemideae</taxon>
        <taxon>Anthemidinae</taxon>
        <taxon>Tanacetum</taxon>
    </lineage>
</organism>
<keyword evidence="2" id="KW-1185">Reference proteome</keyword>
<reference evidence="1" key="2">
    <citation type="submission" date="2022-01" db="EMBL/GenBank/DDBJ databases">
        <authorList>
            <person name="Yamashiro T."/>
            <person name="Shiraishi A."/>
            <person name="Satake H."/>
            <person name="Nakayama K."/>
        </authorList>
    </citation>
    <scope>NUCLEOTIDE SEQUENCE</scope>
</reference>
<gene>
    <name evidence="1" type="ORF">Tco_0839513</name>
</gene>
<evidence type="ECO:0000313" key="2">
    <source>
        <dbReference type="Proteomes" id="UP001151760"/>
    </source>
</evidence>
<name>A0ABQ5ARY3_9ASTR</name>
<protein>
    <submittedName>
        <fullName evidence="1">Uncharacterized protein</fullName>
    </submittedName>
</protein>
<sequence>MTWFSSIIMGLESWKGKLFVIKQPISLASPTDSEYLCSGMRSLNPCLRNKLGVEWLTLSKISMLAKQAEGKPFGPYGH</sequence>
<proteinExistence type="predicted"/>
<evidence type="ECO:0000313" key="1">
    <source>
        <dbReference type="EMBL" id="GJT05051.1"/>
    </source>
</evidence>
<dbReference type="Proteomes" id="UP001151760">
    <property type="component" value="Unassembled WGS sequence"/>
</dbReference>